<gene>
    <name evidence="2" type="ORF">CLLI_08990</name>
</gene>
<feature type="transmembrane region" description="Helical" evidence="1">
    <location>
        <begin position="200"/>
        <end position="218"/>
    </location>
</feature>
<dbReference type="EMBL" id="PVXO01000027">
    <property type="protein sequence ID" value="PRR79419.1"/>
    <property type="molecule type" value="Genomic_DNA"/>
</dbReference>
<keyword evidence="1" id="KW-0472">Membrane</keyword>
<dbReference type="RefSeq" id="WP_106063046.1">
    <property type="nucleotide sequence ID" value="NZ_PVXO01000027.1"/>
</dbReference>
<comment type="caution">
    <text evidence="2">The sequence shown here is derived from an EMBL/GenBank/DDBJ whole genome shotgun (WGS) entry which is preliminary data.</text>
</comment>
<feature type="transmembrane region" description="Helical" evidence="1">
    <location>
        <begin position="95"/>
        <end position="116"/>
    </location>
</feature>
<feature type="transmembrane region" description="Helical" evidence="1">
    <location>
        <begin position="173"/>
        <end position="194"/>
    </location>
</feature>
<evidence type="ECO:0008006" key="4">
    <source>
        <dbReference type="Google" id="ProtNLM"/>
    </source>
</evidence>
<evidence type="ECO:0000313" key="3">
    <source>
        <dbReference type="Proteomes" id="UP000239706"/>
    </source>
</evidence>
<organism evidence="2 3">
    <name type="scientific">Clostridium liquoris</name>
    <dbReference type="NCBI Taxonomy" id="1289519"/>
    <lineage>
        <taxon>Bacteria</taxon>
        <taxon>Bacillati</taxon>
        <taxon>Bacillota</taxon>
        <taxon>Clostridia</taxon>
        <taxon>Eubacteriales</taxon>
        <taxon>Clostridiaceae</taxon>
        <taxon>Clostridium</taxon>
    </lineage>
</organism>
<keyword evidence="1" id="KW-0812">Transmembrane</keyword>
<reference evidence="2 3" key="1">
    <citation type="submission" date="2018-03" db="EMBL/GenBank/DDBJ databases">
        <title>Genome sequence of Clostridium liquoris DSM 100320.</title>
        <authorList>
            <person name="Poehlein A."/>
            <person name="Daniel R."/>
        </authorList>
    </citation>
    <scope>NUCLEOTIDE SEQUENCE [LARGE SCALE GENOMIC DNA]</scope>
    <source>
        <strain evidence="2 3">DSM 100320</strain>
    </source>
</reference>
<accession>A0A2T0B699</accession>
<dbReference type="Proteomes" id="UP000239706">
    <property type="component" value="Unassembled WGS sequence"/>
</dbReference>
<sequence length="226" mass="26543">MKLINNKRFNVQLNRAFLQEPIILIFLISIIGGIFASLWLPYGISKPYKGMIVSSLLVFLCITVPKPYDAERLKRDISYFLSLNYCRREYFKNKIIMVNLFIVFFVMFYGIIMFIIMDSSAFSYLGFIMDKSFISFLKISFINIIIYNLFYGFFLIVEILFIKFRPNKMRNVILGIVWAIALLIFQVGVSDIYIQITAPNIVLVCSISCIFIAYYIYYRFIMSLDV</sequence>
<keyword evidence="3" id="KW-1185">Reference proteome</keyword>
<keyword evidence="1" id="KW-1133">Transmembrane helix</keyword>
<evidence type="ECO:0000256" key="1">
    <source>
        <dbReference type="SAM" id="Phobius"/>
    </source>
</evidence>
<dbReference type="AlphaFoldDB" id="A0A2T0B699"/>
<evidence type="ECO:0000313" key="2">
    <source>
        <dbReference type="EMBL" id="PRR79419.1"/>
    </source>
</evidence>
<feature type="transmembrane region" description="Helical" evidence="1">
    <location>
        <begin position="48"/>
        <end position="65"/>
    </location>
</feature>
<name>A0A2T0B699_9CLOT</name>
<feature type="transmembrane region" description="Helical" evidence="1">
    <location>
        <begin position="136"/>
        <end position="161"/>
    </location>
</feature>
<proteinExistence type="predicted"/>
<protein>
    <recommendedName>
        <fullName evidence="4">ABC-2 family transporter protein</fullName>
    </recommendedName>
</protein>
<dbReference type="OrthoDB" id="1907407at2"/>
<feature type="transmembrane region" description="Helical" evidence="1">
    <location>
        <begin position="21"/>
        <end position="42"/>
    </location>
</feature>